<evidence type="ECO:0000259" key="3">
    <source>
        <dbReference type="PROSITE" id="PS51752"/>
    </source>
</evidence>
<evidence type="ECO:0000313" key="4">
    <source>
        <dbReference type="Ensembl" id="ENSCPBP00000017340.1"/>
    </source>
</evidence>
<dbReference type="Gene3D" id="2.100.10.30">
    <property type="entry name" value="Jacalin-like lectin domain"/>
    <property type="match status" value="1"/>
</dbReference>
<dbReference type="Pfam" id="PF01419">
    <property type="entry name" value="Jacalin"/>
    <property type="match status" value="1"/>
</dbReference>
<dbReference type="AlphaFoldDB" id="A0A8C3HFG0"/>
<evidence type="ECO:0000256" key="2">
    <source>
        <dbReference type="ARBA" id="ARBA00022734"/>
    </source>
</evidence>
<dbReference type="GO" id="GO:0030246">
    <property type="term" value="F:carbohydrate binding"/>
    <property type="evidence" value="ECO:0007669"/>
    <property type="project" value="UniProtKB-KW"/>
</dbReference>
<reference evidence="4" key="2">
    <citation type="submission" date="2025-09" db="UniProtKB">
        <authorList>
            <consortium name="Ensembl"/>
        </authorList>
    </citation>
    <scope>IDENTIFICATION</scope>
</reference>
<organism evidence="4 5">
    <name type="scientific">Chrysemys picta bellii</name>
    <name type="common">Western painted turtle</name>
    <name type="synonym">Emys bellii</name>
    <dbReference type="NCBI Taxonomy" id="8478"/>
    <lineage>
        <taxon>Eukaryota</taxon>
        <taxon>Metazoa</taxon>
        <taxon>Chordata</taxon>
        <taxon>Craniata</taxon>
        <taxon>Vertebrata</taxon>
        <taxon>Euteleostomi</taxon>
        <taxon>Archelosauria</taxon>
        <taxon>Testudinata</taxon>
        <taxon>Testudines</taxon>
        <taxon>Cryptodira</taxon>
        <taxon>Durocryptodira</taxon>
        <taxon>Testudinoidea</taxon>
        <taxon>Emydidae</taxon>
        <taxon>Chrysemys</taxon>
    </lineage>
</organism>
<accession>A0A8C3HFG0</accession>
<evidence type="ECO:0000313" key="5">
    <source>
        <dbReference type="Proteomes" id="UP000694380"/>
    </source>
</evidence>
<feature type="domain" description="Jacalin-type lectin" evidence="3">
    <location>
        <begin position="27"/>
        <end position="161"/>
    </location>
</feature>
<dbReference type="OMA" id="WNESVHS"/>
<keyword evidence="5" id="KW-1185">Reference proteome</keyword>
<evidence type="ECO:0000256" key="1">
    <source>
        <dbReference type="ARBA" id="ARBA00022729"/>
    </source>
</evidence>
<dbReference type="Proteomes" id="UP000694380">
    <property type="component" value="Unplaced"/>
</dbReference>
<dbReference type="InterPro" id="IPR036404">
    <property type="entry name" value="Jacalin-like_lectin_dom_sf"/>
</dbReference>
<dbReference type="SMART" id="SM00915">
    <property type="entry name" value="Jacalin"/>
    <property type="match status" value="1"/>
</dbReference>
<reference evidence="4" key="1">
    <citation type="submission" date="2025-08" db="UniProtKB">
        <authorList>
            <consortium name="Ensembl"/>
        </authorList>
    </citation>
    <scope>IDENTIFICATION</scope>
</reference>
<proteinExistence type="predicted"/>
<dbReference type="PROSITE" id="PS51752">
    <property type="entry name" value="JACALIN_LECTIN"/>
    <property type="match status" value="1"/>
</dbReference>
<dbReference type="PANTHER" id="PTHR33589">
    <property type="entry name" value="OS11G0524900 PROTEIN"/>
    <property type="match status" value="1"/>
</dbReference>
<dbReference type="InterPro" id="IPR001229">
    <property type="entry name" value="Jacalin-like_lectin_dom"/>
</dbReference>
<keyword evidence="1" id="KW-0732">Signal</keyword>
<dbReference type="PANTHER" id="PTHR33589:SF3">
    <property type="entry name" value="ZYMOGEN GRANULE MEMBRANE PROTEIN 16-LIKE"/>
    <property type="match status" value="1"/>
</dbReference>
<dbReference type="InterPro" id="IPR052321">
    <property type="entry name" value="PolyBind_ProtTraffic"/>
</dbReference>
<keyword evidence="2" id="KW-0430">Lectin</keyword>
<dbReference type="GeneTree" id="ENSGT00940000164478"/>
<protein>
    <recommendedName>
        <fullName evidence="3">Jacalin-type lectin domain-containing protein</fullName>
    </recommendedName>
</protein>
<sequence length="181" mass="19905">CPPPALLPIPAAPVLFSRSLVPVQTRFSYSGEFGSAAGTSFSYSGDHFWGPITAFRVWEHPSTYIKFQFAGTWSKTYGYEEGKHHEVTLFHGEEITQISGKHSTYIYQLIFFTNYGRTFFFGQPAGESFNAVPLEQGNVLAFISGHHNGAGITGIGMHWDQSTLPALKSYAQIPEMGNSSG</sequence>
<dbReference type="Ensembl" id="ENSCPBT00000020503.1">
    <property type="protein sequence ID" value="ENSCPBP00000017340.1"/>
    <property type="gene ID" value="ENSCPBG00000012705.1"/>
</dbReference>
<name>A0A8C3HFG0_CHRPI</name>
<dbReference type="SUPFAM" id="SSF51101">
    <property type="entry name" value="Mannose-binding lectins"/>
    <property type="match status" value="1"/>
</dbReference>